<proteinExistence type="predicted"/>
<dbReference type="Proteomes" id="UP000602745">
    <property type="component" value="Unassembled WGS sequence"/>
</dbReference>
<evidence type="ECO:0000259" key="1">
    <source>
        <dbReference type="Pfam" id="PF06742"/>
    </source>
</evidence>
<sequence>MRYLLNLLIFFGLAGAIGLGLTGLAVNRNIMLGEVRVGPWVAFPSIGTSEPDPYARASIARRGRIPLAVGDGLEFSAATDSSGEPLRGTCRYAVEGASVPARYWTIAVQTTREFLPQARHALTSVELLRRENGNFIVNVANGAQAGNWIATPESGPFLLVLRLYDTPLAAGPSAGAVAFPQIRQVACS</sequence>
<dbReference type="InterPro" id="IPR010621">
    <property type="entry name" value="DUF1214"/>
</dbReference>
<reference evidence="2" key="2">
    <citation type="submission" date="2020-09" db="EMBL/GenBank/DDBJ databases">
        <authorList>
            <person name="Sun Q."/>
            <person name="Sedlacek I."/>
        </authorList>
    </citation>
    <scope>NUCLEOTIDE SEQUENCE</scope>
    <source>
        <strain evidence="2">CCM 7684</strain>
    </source>
</reference>
<protein>
    <submittedName>
        <fullName evidence="2">Membrane protein</fullName>
    </submittedName>
</protein>
<dbReference type="PIRSF" id="PIRSF009471">
    <property type="entry name" value="UCP009471"/>
    <property type="match status" value="1"/>
</dbReference>
<reference evidence="2" key="1">
    <citation type="journal article" date="2014" name="Int. J. Syst. Evol. Microbiol.">
        <title>Complete genome sequence of Corynebacterium casei LMG S-19264T (=DSM 44701T), isolated from a smear-ripened cheese.</title>
        <authorList>
            <consortium name="US DOE Joint Genome Institute (JGI-PGF)"/>
            <person name="Walter F."/>
            <person name="Albersmeier A."/>
            <person name="Kalinowski J."/>
            <person name="Ruckert C."/>
        </authorList>
    </citation>
    <scope>NUCLEOTIDE SEQUENCE</scope>
    <source>
        <strain evidence="2">CCM 7684</strain>
    </source>
</reference>
<name>A0A8J2VQH7_9RHOB</name>
<dbReference type="InterPro" id="IPR012038">
    <property type="entry name" value="UCP009471"/>
</dbReference>
<dbReference type="Pfam" id="PF06742">
    <property type="entry name" value="DUF1214"/>
    <property type="match status" value="1"/>
</dbReference>
<dbReference type="PANTHER" id="PTHR36509">
    <property type="entry name" value="BLL3101 PROTEIN"/>
    <property type="match status" value="1"/>
</dbReference>
<dbReference type="RefSeq" id="WP_188408852.1">
    <property type="nucleotide sequence ID" value="NZ_BMCP01000001.1"/>
</dbReference>
<comment type="caution">
    <text evidence="2">The sequence shown here is derived from an EMBL/GenBank/DDBJ whole genome shotgun (WGS) entry which is preliminary data.</text>
</comment>
<dbReference type="PANTHER" id="PTHR36509:SF2">
    <property type="entry name" value="BLL3101 PROTEIN"/>
    <property type="match status" value="1"/>
</dbReference>
<keyword evidence="3" id="KW-1185">Reference proteome</keyword>
<dbReference type="EMBL" id="BMCP01000001">
    <property type="protein sequence ID" value="GGE36961.1"/>
    <property type="molecule type" value="Genomic_DNA"/>
</dbReference>
<dbReference type="Gene3D" id="2.60.120.1600">
    <property type="match status" value="1"/>
</dbReference>
<dbReference type="SUPFAM" id="SSF160935">
    <property type="entry name" value="VPA0735-like"/>
    <property type="match status" value="1"/>
</dbReference>
<accession>A0A8J2VQH7</accession>
<dbReference type="AlphaFoldDB" id="A0A8J2VQH7"/>
<organism evidence="2 3">
    <name type="scientific">Agaricicola taiwanensis</name>
    <dbReference type="NCBI Taxonomy" id="591372"/>
    <lineage>
        <taxon>Bacteria</taxon>
        <taxon>Pseudomonadati</taxon>
        <taxon>Pseudomonadota</taxon>
        <taxon>Alphaproteobacteria</taxon>
        <taxon>Rhodobacterales</taxon>
        <taxon>Paracoccaceae</taxon>
        <taxon>Agaricicola</taxon>
    </lineage>
</organism>
<evidence type="ECO:0000313" key="3">
    <source>
        <dbReference type="Proteomes" id="UP000602745"/>
    </source>
</evidence>
<evidence type="ECO:0000313" key="2">
    <source>
        <dbReference type="EMBL" id="GGE36961.1"/>
    </source>
</evidence>
<feature type="domain" description="DUF1214" evidence="1">
    <location>
        <begin position="73"/>
        <end position="166"/>
    </location>
</feature>
<gene>
    <name evidence="2" type="ORF">GCM10007276_13030</name>
</gene>